<name>A0A412G2U0_9FIRM</name>
<keyword evidence="4" id="KW-1185">Reference proteome</keyword>
<protein>
    <recommendedName>
        <fullName evidence="2">DSBA-like thioredoxin domain-containing protein</fullName>
    </recommendedName>
</protein>
<dbReference type="EMBL" id="QRUP01000008">
    <property type="protein sequence ID" value="RGR74768.1"/>
    <property type="molecule type" value="Genomic_DNA"/>
</dbReference>
<evidence type="ECO:0000313" key="3">
    <source>
        <dbReference type="EMBL" id="RGR74768.1"/>
    </source>
</evidence>
<dbReference type="SUPFAM" id="SSF52833">
    <property type="entry name" value="Thioredoxin-like"/>
    <property type="match status" value="1"/>
</dbReference>
<reference evidence="3 4" key="1">
    <citation type="submission" date="2018-08" db="EMBL/GenBank/DDBJ databases">
        <title>A genome reference for cultivated species of the human gut microbiota.</title>
        <authorList>
            <person name="Zou Y."/>
            <person name="Xue W."/>
            <person name="Luo G."/>
        </authorList>
    </citation>
    <scope>NUCLEOTIDE SEQUENCE [LARGE SCALE GENOMIC DNA]</scope>
    <source>
        <strain evidence="3 4">AF24-29</strain>
    </source>
</reference>
<evidence type="ECO:0000259" key="2">
    <source>
        <dbReference type="Pfam" id="PF01323"/>
    </source>
</evidence>
<evidence type="ECO:0000256" key="1">
    <source>
        <dbReference type="SAM" id="Phobius"/>
    </source>
</evidence>
<keyword evidence="1" id="KW-1133">Transmembrane helix</keyword>
<evidence type="ECO:0000313" key="4">
    <source>
        <dbReference type="Proteomes" id="UP000284178"/>
    </source>
</evidence>
<comment type="caution">
    <text evidence="3">The sequence shown here is derived from an EMBL/GenBank/DDBJ whole genome shotgun (WGS) entry which is preliminary data.</text>
</comment>
<dbReference type="InterPro" id="IPR036249">
    <property type="entry name" value="Thioredoxin-like_sf"/>
</dbReference>
<dbReference type="Gene3D" id="3.40.30.10">
    <property type="entry name" value="Glutaredoxin"/>
    <property type="match status" value="1"/>
</dbReference>
<dbReference type="Proteomes" id="UP000284178">
    <property type="component" value="Unassembled WGS sequence"/>
</dbReference>
<keyword evidence="1" id="KW-0472">Membrane</keyword>
<sequence>MNLARRGSPGIRTVLAICPFSALLCGVDIVEFLLIFQLYYSMFNGGKRWISGGDCAGNFPRKAPVLTVRRRSGLIGLERRPVMKISIYFDFVCPFCYVGLHSLSRAIEDLDVELDFHPYELRRFPTPKVDPMHDEKRLKRFYEVLKPMAQALGSEMNLPWISPHPYTTDAFQGYYFARQAGRELDYVRLTFDVFYRRQKDIGDPAVLRMIMDKLGLDGAAFAQALTNGTFRAEVDQDWEAKSALNLEGIPAYQMNGEKIRGYHTPEEWRAILLDQAEKTMAGLVCTPEGCGPASQPLD</sequence>
<accession>A0A412G2U0</accession>
<dbReference type="InterPro" id="IPR001853">
    <property type="entry name" value="DSBA-like_thioredoxin_dom"/>
</dbReference>
<dbReference type="GO" id="GO:0016491">
    <property type="term" value="F:oxidoreductase activity"/>
    <property type="evidence" value="ECO:0007669"/>
    <property type="project" value="InterPro"/>
</dbReference>
<keyword evidence="1" id="KW-0812">Transmembrane</keyword>
<organism evidence="3 4">
    <name type="scientific">Holdemania filiformis</name>
    <dbReference type="NCBI Taxonomy" id="61171"/>
    <lineage>
        <taxon>Bacteria</taxon>
        <taxon>Bacillati</taxon>
        <taxon>Bacillota</taxon>
        <taxon>Erysipelotrichia</taxon>
        <taxon>Erysipelotrichales</taxon>
        <taxon>Erysipelotrichaceae</taxon>
        <taxon>Holdemania</taxon>
    </lineage>
</organism>
<proteinExistence type="predicted"/>
<dbReference type="PANTHER" id="PTHR13887">
    <property type="entry name" value="GLUTATHIONE S-TRANSFERASE KAPPA"/>
    <property type="match status" value="1"/>
</dbReference>
<feature type="domain" description="DSBA-like thioredoxin" evidence="2">
    <location>
        <begin position="85"/>
        <end position="266"/>
    </location>
</feature>
<dbReference type="AlphaFoldDB" id="A0A412G2U0"/>
<dbReference type="PANTHER" id="PTHR13887:SF33">
    <property type="entry name" value="ISOMERASE"/>
    <property type="match status" value="1"/>
</dbReference>
<dbReference type="Pfam" id="PF01323">
    <property type="entry name" value="DSBA"/>
    <property type="match status" value="1"/>
</dbReference>
<feature type="transmembrane region" description="Helical" evidence="1">
    <location>
        <begin position="20"/>
        <end position="40"/>
    </location>
</feature>
<gene>
    <name evidence="3" type="ORF">DWY25_08290</name>
</gene>